<dbReference type="EMBL" id="CAUYUJ010015789">
    <property type="protein sequence ID" value="CAK0858114.1"/>
    <property type="molecule type" value="Genomic_DNA"/>
</dbReference>
<dbReference type="SUPFAM" id="SSF47370">
    <property type="entry name" value="Bromodomain"/>
    <property type="match status" value="1"/>
</dbReference>
<dbReference type="InterPro" id="IPR001487">
    <property type="entry name" value="Bromodomain"/>
</dbReference>
<name>A0ABN9UH29_9DINO</name>
<dbReference type="InterPro" id="IPR036427">
    <property type="entry name" value="Bromodomain-like_sf"/>
</dbReference>
<evidence type="ECO:0000313" key="6">
    <source>
        <dbReference type="Proteomes" id="UP001189429"/>
    </source>
</evidence>
<evidence type="ECO:0000259" key="4">
    <source>
        <dbReference type="PROSITE" id="PS50014"/>
    </source>
</evidence>
<gene>
    <name evidence="5" type="ORF">PCOR1329_LOCUS48004</name>
</gene>
<feature type="compositionally biased region" description="Low complexity" evidence="3">
    <location>
        <begin position="571"/>
        <end position="599"/>
    </location>
</feature>
<feature type="compositionally biased region" description="Polar residues" evidence="3">
    <location>
        <begin position="302"/>
        <end position="311"/>
    </location>
</feature>
<dbReference type="PANTHER" id="PTHR22880:SF225">
    <property type="entry name" value="BROMODOMAIN-CONTAINING PROTEIN BET-1-RELATED"/>
    <property type="match status" value="1"/>
</dbReference>
<organism evidence="5 6">
    <name type="scientific">Prorocentrum cordatum</name>
    <dbReference type="NCBI Taxonomy" id="2364126"/>
    <lineage>
        <taxon>Eukaryota</taxon>
        <taxon>Sar</taxon>
        <taxon>Alveolata</taxon>
        <taxon>Dinophyceae</taxon>
        <taxon>Prorocentrales</taxon>
        <taxon>Prorocentraceae</taxon>
        <taxon>Prorocentrum</taxon>
    </lineage>
</organism>
<dbReference type="Gene3D" id="1.20.920.10">
    <property type="entry name" value="Bromodomain-like"/>
    <property type="match status" value="1"/>
</dbReference>
<keyword evidence="6" id="KW-1185">Reference proteome</keyword>
<evidence type="ECO:0000256" key="1">
    <source>
        <dbReference type="ARBA" id="ARBA00023117"/>
    </source>
</evidence>
<feature type="region of interest" description="Disordered" evidence="3">
    <location>
        <begin position="295"/>
        <end position="390"/>
    </location>
</feature>
<feature type="compositionally biased region" description="Low complexity" evidence="3">
    <location>
        <begin position="314"/>
        <end position="330"/>
    </location>
</feature>
<sequence length="941" mass="100288">DALISWWCKNKLSSYLQQLRRLPDSGPFQVPLDWQALGLEDYPDVVQEPMDLQTISERLQGSGYDDEDGLVIPEDFWEDLALVWQNCCTYYDEDLGVEAVQMAERMRRVAEGYEEKFQDELDRFEESVDRASYNTANAAAIADVAASKIEDAAAIIGQKLGNMSDWRDWLLGGPAGQAPQAKKPKPKWNHGPLGVRFALADCFRELMLGRFGKEKEKQWMLDFRDIERELDEAFERAEAKFEEDLLAIEKELGDEGLEYEGASKKLPLGQLLPQEYLEQHTSRLLRVGSRWNESRRLESRRPSATSSSNFGGCSVASSRASSSKQPSSYAEVLRRSGRSPGRSPTRSPARSATGVSPGGSVSLAGSRSGSVAGSHAGSVGGRRSGRRTERLKERLSVMGVLPAATLPEEGQGLVPAFGVEAMKKVMPKRRSVAPADGHGMVFPGLVAPAAKKSGGRQVALRNPGPLGDGHTPDDAEKEVDIKGPSTVLAGVSLAAASGEWPHAGVAAVVTLLTALSFSCAKQERRRDAGGGADGAVAPRAALPPSARCKEVDPQVAAVARAWLGMVRKSQPADAGAEPADAAGASSDPGASAGAGPAASDLDRGTCSDAEGSARRVVGKGKGKGKSLTGNMQVQPGALVKAKQGSLEAYEAKLTQQITAAAASKVQRAQQAFEIIAEVEKAAEAMTEATRALAAAGKERACLFEAMAGAFNPDLFTISLGTSFSNDDRVMLASDLEKLGRRTKKVLEDFADTVRAILGPFKSNISEHRAKLDEIRLAADKRKADLQAAGAAAAADAGASAPAVVPGAEGLYLRNPGAWGPAAHIIGVSEVHVVPSEFQELLHDWRKAGCTDAFSASHSQWDTECRGGIAAGFLERSKARSFRHFARSPNDQVGPRDLDQEGELPGVGFRDAVAARHLAQFMEADFDAIGEAGKAHHGLKLL</sequence>
<accession>A0ABN9UH29</accession>
<feature type="region of interest" description="Disordered" evidence="3">
    <location>
        <begin position="452"/>
        <end position="477"/>
    </location>
</feature>
<dbReference type="InterPro" id="IPR050935">
    <property type="entry name" value="Bromo_chromatin_reader"/>
</dbReference>
<reference evidence="5" key="1">
    <citation type="submission" date="2023-10" db="EMBL/GenBank/DDBJ databases">
        <authorList>
            <person name="Chen Y."/>
            <person name="Shah S."/>
            <person name="Dougan E. K."/>
            <person name="Thang M."/>
            <person name="Chan C."/>
        </authorList>
    </citation>
    <scope>NUCLEOTIDE SEQUENCE [LARGE SCALE GENOMIC DNA]</scope>
</reference>
<evidence type="ECO:0000313" key="5">
    <source>
        <dbReference type="EMBL" id="CAK0858114.1"/>
    </source>
</evidence>
<feature type="compositionally biased region" description="Low complexity" evidence="3">
    <location>
        <begin position="338"/>
        <end position="377"/>
    </location>
</feature>
<proteinExistence type="predicted"/>
<evidence type="ECO:0000256" key="2">
    <source>
        <dbReference type="PROSITE-ProRule" id="PRU00035"/>
    </source>
</evidence>
<dbReference type="Proteomes" id="UP001189429">
    <property type="component" value="Unassembled WGS sequence"/>
</dbReference>
<protein>
    <recommendedName>
        <fullName evidence="4">Bromo domain-containing protein</fullName>
    </recommendedName>
</protein>
<keyword evidence="1 2" id="KW-0103">Bromodomain</keyword>
<dbReference type="Pfam" id="PF00439">
    <property type="entry name" value="Bromodomain"/>
    <property type="match status" value="1"/>
</dbReference>
<comment type="caution">
    <text evidence="5">The sequence shown here is derived from an EMBL/GenBank/DDBJ whole genome shotgun (WGS) entry which is preliminary data.</text>
</comment>
<dbReference type="PRINTS" id="PR00503">
    <property type="entry name" value="BROMODOMAIN"/>
</dbReference>
<dbReference type="PANTHER" id="PTHR22880">
    <property type="entry name" value="FALZ-RELATED BROMODOMAIN-CONTAINING PROTEINS"/>
    <property type="match status" value="1"/>
</dbReference>
<feature type="non-terminal residue" evidence="5">
    <location>
        <position position="1"/>
    </location>
</feature>
<feature type="domain" description="Bromo" evidence="4">
    <location>
        <begin position="20"/>
        <end position="98"/>
    </location>
</feature>
<dbReference type="SMART" id="SM00297">
    <property type="entry name" value="BROMO"/>
    <property type="match status" value="1"/>
</dbReference>
<dbReference type="PROSITE" id="PS50014">
    <property type="entry name" value="BROMODOMAIN_2"/>
    <property type="match status" value="1"/>
</dbReference>
<feature type="region of interest" description="Disordered" evidence="3">
    <location>
        <begin position="571"/>
        <end position="630"/>
    </location>
</feature>
<evidence type="ECO:0000256" key="3">
    <source>
        <dbReference type="SAM" id="MobiDB-lite"/>
    </source>
</evidence>